<evidence type="ECO:0000256" key="2">
    <source>
        <dbReference type="ARBA" id="ARBA00005683"/>
    </source>
</evidence>
<dbReference type="PANTHER" id="PTHR12027">
    <property type="entry name" value="WNT RELATED"/>
    <property type="match status" value="1"/>
</dbReference>
<keyword evidence="8" id="KW-0449">Lipoprotein</keyword>
<evidence type="ECO:0000256" key="3">
    <source>
        <dbReference type="ARBA" id="ARBA00022473"/>
    </source>
</evidence>
<feature type="region of interest" description="Disordered" evidence="10">
    <location>
        <begin position="1"/>
        <end position="40"/>
    </location>
</feature>
<dbReference type="PRINTS" id="PR01349">
    <property type="entry name" value="WNTPROTEIN"/>
</dbReference>
<keyword evidence="6 9" id="KW-0879">Wnt signaling pathway</keyword>
<dbReference type="CDD" id="cd19343">
    <property type="entry name" value="Wnt_Wnt11"/>
    <property type="match status" value="1"/>
</dbReference>
<gene>
    <name evidence="11" type="ORF">BaRGS_00025999</name>
</gene>
<evidence type="ECO:0000256" key="9">
    <source>
        <dbReference type="RuleBase" id="RU003500"/>
    </source>
</evidence>
<dbReference type="GO" id="GO:0016055">
    <property type="term" value="P:Wnt signaling pathway"/>
    <property type="evidence" value="ECO:0007669"/>
    <property type="project" value="UniProtKB-KW"/>
</dbReference>
<dbReference type="EMBL" id="JACVVK020000239">
    <property type="protein sequence ID" value="KAK7482701.1"/>
    <property type="molecule type" value="Genomic_DNA"/>
</dbReference>
<evidence type="ECO:0000256" key="5">
    <source>
        <dbReference type="ARBA" id="ARBA00022530"/>
    </source>
</evidence>
<dbReference type="SMART" id="SM00097">
    <property type="entry name" value="WNT1"/>
    <property type="match status" value="1"/>
</dbReference>
<name>A0ABD0K771_9CAEN</name>
<keyword evidence="4" id="KW-0964">Secreted</keyword>
<comment type="caution">
    <text evidence="11">The sequence shown here is derived from an EMBL/GenBank/DDBJ whole genome shotgun (WGS) entry which is preliminary data.</text>
</comment>
<keyword evidence="3 9" id="KW-0217">Developmental protein</keyword>
<dbReference type="InterPro" id="IPR005817">
    <property type="entry name" value="Wnt"/>
</dbReference>
<dbReference type="InterPro" id="IPR018161">
    <property type="entry name" value="Wnt_CS"/>
</dbReference>
<evidence type="ECO:0000313" key="11">
    <source>
        <dbReference type="EMBL" id="KAK7482701.1"/>
    </source>
</evidence>
<accession>A0ABD0K771</accession>
<evidence type="ECO:0000256" key="10">
    <source>
        <dbReference type="SAM" id="MobiDB-lite"/>
    </source>
</evidence>
<reference evidence="11 12" key="1">
    <citation type="journal article" date="2023" name="Sci. Data">
        <title>Genome assembly of the Korean intertidal mud-creeper Batillaria attramentaria.</title>
        <authorList>
            <person name="Patra A.K."/>
            <person name="Ho P.T."/>
            <person name="Jun S."/>
            <person name="Lee S.J."/>
            <person name="Kim Y."/>
            <person name="Won Y.J."/>
        </authorList>
    </citation>
    <scope>NUCLEOTIDE SEQUENCE [LARGE SCALE GENOMIC DNA]</scope>
    <source>
        <strain evidence="11">Wonlab-2016</strain>
    </source>
</reference>
<comment type="subcellular location">
    <subcellularLocation>
        <location evidence="1 9">Secreted</location>
        <location evidence="1 9">Extracellular space</location>
        <location evidence="1 9">Extracellular matrix</location>
    </subcellularLocation>
</comment>
<proteinExistence type="inferred from homology"/>
<dbReference type="Proteomes" id="UP001519460">
    <property type="component" value="Unassembled WGS sequence"/>
</dbReference>
<dbReference type="PANTHER" id="PTHR12027:SF102">
    <property type="entry name" value="PROTEIN WNT"/>
    <property type="match status" value="1"/>
</dbReference>
<sequence>MSPTVAVVSPKVADKSPNSAHKSPNSADNSPNIADNSATPGRQLAHNCRQLGHNYQEQQERHQKNVKVFSSAFLAVFVLLVSRAELLTSYHTALHRVKHKPWAHGKNCSKRLGLVKQQIKLCRDNLDLMPSIARASSLSVETCQSQFSDRRWNCSSIGRLPARSKDLVRGTREKAYVYGIASAALVHTVARACSIGVTTKCSCGILPNSAPSGTFKWGGCGDDVHFGMYFGERFTDPTLRSKKGKVKKSTKAMMDEHNFAAGRAVVRESLTTACKCHGVSGSCSIKTCWKALPDFDSIGATLKQRYALAVEVKRRKRKKEHVLLPIQPGKGAFAEDELIYYAKSPDYCSPDEKTGSVGTRG</sequence>
<evidence type="ECO:0000256" key="1">
    <source>
        <dbReference type="ARBA" id="ARBA00004498"/>
    </source>
</evidence>
<evidence type="ECO:0000256" key="6">
    <source>
        <dbReference type="ARBA" id="ARBA00022687"/>
    </source>
</evidence>
<feature type="non-terminal residue" evidence="11">
    <location>
        <position position="361"/>
    </location>
</feature>
<dbReference type="PROSITE" id="PS00246">
    <property type="entry name" value="WNT1"/>
    <property type="match status" value="1"/>
</dbReference>
<feature type="compositionally biased region" description="Polar residues" evidence="10">
    <location>
        <begin position="16"/>
        <end position="40"/>
    </location>
</feature>
<dbReference type="Pfam" id="PF00110">
    <property type="entry name" value="wnt"/>
    <property type="match status" value="1"/>
</dbReference>
<keyword evidence="12" id="KW-1185">Reference proteome</keyword>
<keyword evidence="7" id="KW-1015">Disulfide bond</keyword>
<comment type="function">
    <text evidence="9">Ligand for members of the frizzled family of seven transmembrane receptors.</text>
</comment>
<organism evidence="11 12">
    <name type="scientific">Batillaria attramentaria</name>
    <dbReference type="NCBI Taxonomy" id="370345"/>
    <lineage>
        <taxon>Eukaryota</taxon>
        <taxon>Metazoa</taxon>
        <taxon>Spiralia</taxon>
        <taxon>Lophotrochozoa</taxon>
        <taxon>Mollusca</taxon>
        <taxon>Gastropoda</taxon>
        <taxon>Caenogastropoda</taxon>
        <taxon>Sorbeoconcha</taxon>
        <taxon>Cerithioidea</taxon>
        <taxon>Batillariidae</taxon>
        <taxon>Batillaria</taxon>
    </lineage>
</organism>
<evidence type="ECO:0000313" key="12">
    <source>
        <dbReference type="Proteomes" id="UP001519460"/>
    </source>
</evidence>
<evidence type="ECO:0000256" key="8">
    <source>
        <dbReference type="ARBA" id="ARBA00023288"/>
    </source>
</evidence>
<comment type="similarity">
    <text evidence="2 9">Belongs to the Wnt family.</text>
</comment>
<evidence type="ECO:0000256" key="7">
    <source>
        <dbReference type="ARBA" id="ARBA00023157"/>
    </source>
</evidence>
<evidence type="ECO:0000256" key="4">
    <source>
        <dbReference type="ARBA" id="ARBA00022525"/>
    </source>
</evidence>
<protein>
    <recommendedName>
        <fullName evidence="9">Protein Wnt</fullName>
    </recommendedName>
</protein>
<keyword evidence="5" id="KW-0272">Extracellular matrix</keyword>
<dbReference type="AlphaFoldDB" id="A0ABD0K771"/>